<comment type="caution">
    <text evidence="2">The sequence shown here is derived from an EMBL/GenBank/DDBJ whole genome shotgun (WGS) entry which is preliminary data.</text>
</comment>
<reference evidence="2" key="1">
    <citation type="journal article" date="2015" name="Nature">
        <title>Complex archaea that bridge the gap between prokaryotes and eukaryotes.</title>
        <authorList>
            <person name="Spang A."/>
            <person name="Saw J.H."/>
            <person name="Jorgensen S.L."/>
            <person name="Zaremba-Niedzwiedzka K."/>
            <person name="Martijn J."/>
            <person name="Lind A.E."/>
            <person name="van Eijk R."/>
            <person name="Schleper C."/>
            <person name="Guy L."/>
            <person name="Ettema T.J."/>
        </authorList>
    </citation>
    <scope>NUCLEOTIDE SEQUENCE</scope>
</reference>
<feature type="non-terminal residue" evidence="2">
    <location>
        <position position="1"/>
    </location>
</feature>
<name>A0A0F9QN82_9ZZZZ</name>
<accession>A0A0F9QN82</accession>
<dbReference type="Pfam" id="PF00149">
    <property type="entry name" value="Metallophos"/>
    <property type="match status" value="1"/>
</dbReference>
<dbReference type="SUPFAM" id="SSF56300">
    <property type="entry name" value="Metallo-dependent phosphatases"/>
    <property type="match status" value="1"/>
</dbReference>
<evidence type="ECO:0000259" key="1">
    <source>
        <dbReference type="Pfam" id="PF00149"/>
    </source>
</evidence>
<dbReference type="AlphaFoldDB" id="A0A0F9QN82"/>
<sequence>GWTMVGVMSDMHVGSKHCMEDDMVRFIERAYRLGVRQMLIPGDLCEGNLRHHGFQYEVKDPSYDGQVQLLLGLLPELPDLKYYFCVGNHETNSWFKSIGMRPDNAIVRNAHAIGRHDLIATGALTKHQESAYLLLNPGDPETEIKVELSHTADKKAYAISYPLQKHVEAIQPGAKPHVLLKGHLHCHSFFDLRGVVCIQTGCFKDQGTWERQKNMQPQVGGTVLWLRHEGRFFDVKHQWMAVRPAPMTWEPIAD</sequence>
<protein>
    <recommendedName>
        <fullName evidence="1">Calcineurin-like phosphoesterase domain-containing protein</fullName>
    </recommendedName>
</protein>
<dbReference type="GO" id="GO:0016787">
    <property type="term" value="F:hydrolase activity"/>
    <property type="evidence" value="ECO:0007669"/>
    <property type="project" value="InterPro"/>
</dbReference>
<dbReference type="InterPro" id="IPR004843">
    <property type="entry name" value="Calcineurin-like_PHP"/>
</dbReference>
<feature type="domain" description="Calcineurin-like phosphoesterase" evidence="1">
    <location>
        <begin position="5"/>
        <end position="186"/>
    </location>
</feature>
<gene>
    <name evidence="2" type="ORF">LCGC14_0698980</name>
</gene>
<organism evidence="2">
    <name type="scientific">marine sediment metagenome</name>
    <dbReference type="NCBI Taxonomy" id="412755"/>
    <lineage>
        <taxon>unclassified sequences</taxon>
        <taxon>metagenomes</taxon>
        <taxon>ecological metagenomes</taxon>
    </lineage>
</organism>
<proteinExistence type="predicted"/>
<dbReference type="Gene3D" id="3.60.21.10">
    <property type="match status" value="1"/>
</dbReference>
<dbReference type="InterPro" id="IPR029052">
    <property type="entry name" value="Metallo-depent_PP-like"/>
</dbReference>
<dbReference type="EMBL" id="LAZR01001483">
    <property type="protein sequence ID" value="KKN43884.1"/>
    <property type="molecule type" value="Genomic_DNA"/>
</dbReference>
<evidence type="ECO:0000313" key="2">
    <source>
        <dbReference type="EMBL" id="KKN43884.1"/>
    </source>
</evidence>